<reference evidence="1" key="1">
    <citation type="journal article" date="2020" name="Fungal Divers.">
        <title>Resolving the Mortierellaceae phylogeny through synthesis of multi-gene phylogenetics and phylogenomics.</title>
        <authorList>
            <person name="Vandepol N."/>
            <person name="Liber J."/>
            <person name="Desiro A."/>
            <person name="Na H."/>
            <person name="Kennedy M."/>
            <person name="Barry K."/>
            <person name="Grigoriev I.V."/>
            <person name="Miller A.N."/>
            <person name="O'Donnell K."/>
            <person name="Stajich J.E."/>
            <person name="Bonito G."/>
        </authorList>
    </citation>
    <scope>NUCLEOTIDE SEQUENCE</scope>
    <source>
        <strain evidence="1">NVP60</strain>
    </source>
</reference>
<name>A0A9P6QMP5_9FUNG</name>
<comment type="caution">
    <text evidence="1">The sequence shown here is derived from an EMBL/GenBank/DDBJ whole genome shotgun (WGS) entry which is preliminary data.</text>
</comment>
<keyword evidence="2" id="KW-1185">Reference proteome</keyword>
<evidence type="ECO:0000313" key="2">
    <source>
        <dbReference type="Proteomes" id="UP000823405"/>
    </source>
</evidence>
<evidence type="ECO:0000313" key="1">
    <source>
        <dbReference type="EMBL" id="KAG0285022.1"/>
    </source>
</evidence>
<protein>
    <submittedName>
        <fullName evidence="1">Uncharacterized protein</fullName>
    </submittedName>
</protein>
<proteinExistence type="predicted"/>
<accession>A0A9P6QMP5</accession>
<dbReference type="OrthoDB" id="2400069at2759"/>
<dbReference type="EMBL" id="JAAAIN010003592">
    <property type="protein sequence ID" value="KAG0285022.1"/>
    <property type="molecule type" value="Genomic_DNA"/>
</dbReference>
<sequence length="73" mass="8121">MATKNLQWSSVLVRKAAIFALFHDSETVIKDPIFKAFLAAGHSLGVVDNKHEIYSIDPVLAFSSPNRTIAFFQ</sequence>
<dbReference type="AlphaFoldDB" id="A0A9P6QMP5"/>
<gene>
    <name evidence="1" type="ORF">BGZ97_007970</name>
</gene>
<dbReference type="Proteomes" id="UP000823405">
    <property type="component" value="Unassembled WGS sequence"/>
</dbReference>
<organism evidence="1 2">
    <name type="scientific">Linnemannia gamsii</name>
    <dbReference type="NCBI Taxonomy" id="64522"/>
    <lineage>
        <taxon>Eukaryota</taxon>
        <taxon>Fungi</taxon>
        <taxon>Fungi incertae sedis</taxon>
        <taxon>Mucoromycota</taxon>
        <taxon>Mortierellomycotina</taxon>
        <taxon>Mortierellomycetes</taxon>
        <taxon>Mortierellales</taxon>
        <taxon>Mortierellaceae</taxon>
        <taxon>Linnemannia</taxon>
    </lineage>
</organism>